<comment type="subcellular location">
    <subcellularLocation>
        <location evidence="1">Cell membrane</location>
        <topology evidence="1">Multi-pass membrane protein</topology>
    </subcellularLocation>
</comment>
<keyword evidence="3" id="KW-1003">Cell membrane</keyword>
<feature type="transmembrane region" description="Helical" evidence="8">
    <location>
        <begin position="76"/>
        <end position="100"/>
    </location>
</feature>
<accession>A0ABU9DRG4</accession>
<feature type="transmembrane region" description="Helical" evidence="8">
    <location>
        <begin position="192"/>
        <end position="211"/>
    </location>
</feature>
<organism evidence="9 10">
    <name type="scientific">Paenibacillus filicis</name>
    <dbReference type="NCBI Taxonomy" id="669464"/>
    <lineage>
        <taxon>Bacteria</taxon>
        <taxon>Bacillati</taxon>
        <taxon>Bacillota</taxon>
        <taxon>Bacilli</taxon>
        <taxon>Bacillales</taxon>
        <taxon>Paenibacillaceae</taxon>
        <taxon>Paenibacillus</taxon>
    </lineage>
</organism>
<feature type="transmembrane region" description="Helical" evidence="8">
    <location>
        <begin position="351"/>
        <end position="371"/>
    </location>
</feature>
<feature type="transmembrane region" description="Helical" evidence="8">
    <location>
        <begin position="15"/>
        <end position="33"/>
    </location>
</feature>
<keyword evidence="7 8" id="KW-0472">Membrane</keyword>
<feature type="transmembrane region" description="Helical" evidence="8">
    <location>
        <begin position="377"/>
        <end position="395"/>
    </location>
</feature>
<evidence type="ECO:0000256" key="2">
    <source>
        <dbReference type="ARBA" id="ARBA00022448"/>
    </source>
</evidence>
<keyword evidence="6" id="KW-0406">Ion transport</keyword>
<dbReference type="EMBL" id="JBBPCC010000021">
    <property type="protein sequence ID" value="MEK8131465.1"/>
    <property type="molecule type" value="Genomic_DNA"/>
</dbReference>
<name>A0ABU9DRG4_9BACL</name>
<dbReference type="RefSeq" id="WP_341418597.1">
    <property type="nucleotide sequence ID" value="NZ_JBBPCC010000021.1"/>
</dbReference>
<evidence type="ECO:0000313" key="9">
    <source>
        <dbReference type="EMBL" id="MEK8131465.1"/>
    </source>
</evidence>
<reference evidence="9 10" key="1">
    <citation type="submission" date="2024-04" db="EMBL/GenBank/DDBJ databases">
        <title>draft genome sequnece of Paenibacillus filicis.</title>
        <authorList>
            <person name="Kim D.-U."/>
        </authorList>
    </citation>
    <scope>NUCLEOTIDE SEQUENCE [LARGE SCALE GENOMIC DNA]</scope>
    <source>
        <strain evidence="9 10">KACC14197</strain>
    </source>
</reference>
<evidence type="ECO:0000256" key="6">
    <source>
        <dbReference type="ARBA" id="ARBA00023065"/>
    </source>
</evidence>
<proteinExistence type="predicted"/>
<keyword evidence="4 8" id="KW-0812">Transmembrane</keyword>
<protein>
    <submittedName>
        <fullName evidence="9">TrkH family potassium uptake protein</fullName>
    </submittedName>
</protein>
<evidence type="ECO:0000256" key="4">
    <source>
        <dbReference type="ARBA" id="ARBA00022692"/>
    </source>
</evidence>
<comment type="caution">
    <text evidence="9">The sequence shown here is derived from an EMBL/GenBank/DDBJ whole genome shotgun (WGS) entry which is preliminary data.</text>
</comment>
<evidence type="ECO:0000256" key="8">
    <source>
        <dbReference type="SAM" id="Phobius"/>
    </source>
</evidence>
<evidence type="ECO:0000256" key="7">
    <source>
        <dbReference type="ARBA" id="ARBA00023136"/>
    </source>
</evidence>
<evidence type="ECO:0000313" key="10">
    <source>
        <dbReference type="Proteomes" id="UP001469365"/>
    </source>
</evidence>
<gene>
    <name evidence="9" type="ORF">WMW72_26500</name>
</gene>
<feature type="transmembrane region" description="Helical" evidence="8">
    <location>
        <begin position="407"/>
        <end position="427"/>
    </location>
</feature>
<feature type="transmembrane region" description="Helical" evidence="8">
    <location>
        <begin position="312"/>
        <end position="330"/>
    </location>
</feature>
<feature type="transmembrane region" description="Helical" evidence="8">
    <location>
        <begin position="45"/>
        <end position="64"/>
    </location>
</feature>
<feature type="transmembrane region" description="Helical" evidence="8">
    <location>
        <begin position="231"/>
        <end position="249"/>
    </location>
</feature>
<dbReference type="InterPro" id="IPR003445">
    <property type="entry name" value="Cat_transpt"/>
</dbReference>
<evidence type="ECO:0000256" key="5">
    <source>
        <dbReference type="ARBA" id="ARBA00022989"/>
    </source>
</evidence>
<keyword evidence="2" id="KW-0813">Transport</keyword>
<evidence type="ECO:0000256" key="3">
    <source>
        <dbReference type="ARBA" id="ARBA00022475"/>
    </source>
</evidence>
<keyword evidence="5 8" id="KW-1133">Transmembrane helix</keyword>
<feature type="transmembrane region" description="Helical" evidence="8">
    <location>
        <begin position="160"/>
        <end position="180"/>
    </location>
</feature>
<dbReference type="Pfam" id="PF02386">
    <property type="entry name" value="TrkH"/>
    <property type="match status" value="1"/>
</dbReference>
<dbReference type="PANTHER" id="PTHR32024:SF1">
    <property type="entry name" value="KTR SYSTEM POTASSIUM UPTAKE PROTEIN B"/>
    <property type="match status" value="1"/>
</dbReference>
<dbReference type="PANTHER" id="PTHR32024">
    <property type="entry name" value="TRK SYSTEM POTASSIUM UPTAKE PROTEIN TRKG-RELATED"/>
    <property type="match status" value="1"/>
</dbReference>
<evidence type="ECO:0000256" key="1">
    <source>
        <dbReference type="ARBA" id="ARBA00004651"/>
    </source>
</evidence>
<sequence length="446" mass="48407">MARRFKGLKLTPPRVFAAGFALIIAIGTLLLSLPAAAESGQHTPFIDALFTATSATCVTGLVIVDTGTYFTTFGQLVILGLIQLGGLGFMTTVTWFAVALRKRISLRDRIMLKESLNLSGIEGVVRLILRVLLYSALIESVAALYFMYRWSYEMPLPQAAYYGVFHAISIFNNAGFELLGGYRNLTPYVNDWGINVVSMLLILLGSIGFIVLAELVDYRRTRRLSLHSKVVLSATAALTLVGALLIFIFEFTNTRTLGPLDLDSKLLASLFQSISLRSAGVNTVDITQLRSATMFLMIIMMFIGAAPSSTGGGIKLTTFVILVGALLAMIRGKEDVVLFRHRIAKSDIYKATTFCFIGLFCVVASTMALSAVQQQDFLIILFEAVSAFGTVGLSGGLTTELGTGGKVIIILMMFIGRVGIVTLAYALQPNPKKEPFRYPEGKLTIG</sequence>
<keyword evidence="10" id="KW-1185">Reference proteome</keyword>
<dbReference type="Proteomes" id="UP001469365">
    <property type="component" value="Unassembled WGS sequence"/>
</dbReference>
<feature type="transmembrane region" description="Helical" evidence="8">
    <location>
        <begin position="127"/>
        <end position="148"/>
    </location>
</feature>